<keyword evidence="6" id="KW-0808">Transferase</keyword>
<dbReference type="GO" id="GO:0005524">
    <property type="term" value="F:ATP binding"/>
    <property type="evidence" value="ECO:0007669"/>
    <property type="project" value="UniProtKB-KW"/>
</dbReference>
<evidence type="ECO:0000259" key="13">
    <source>
        <dbReference type="PROSITE" id="PS50109"/>
    </source>
</evidence>
<dbReference type="Gene3D" id="2.30.30.40">
    <property type="entry name" value="SH3 Domains"/>
    <property type="match status" value="1"/>
</dbReference>
<evidence type="ECO:0000256" key="3">
    <source>
        <dbReference type="ARBA" id="ARBA00021495"/>
    </source>
</evidence>
<evidence type="ECO:0000256" key="11">
    <source>
        <dbReference type="ARBA" id="ARBA00035100"/>
    </source>
</evidence>
<evidence type="ECO:0000256" key="12">
    <source>
        <dbReference type="PROSITE-ProRule" id="PRU00110"/>
    </source>
</evidence>
<dbReference type="Gene3D" id="1.20.120.160">
    <property type="entry name" value="HPT domain"/>
    <property type="match status" value="1"/>
</dbReference>
<dbReference type="InterPro" id="IPR008207">
    <property type="entry name" value="Sig_transdc_His_kin_Hpt_dom"/>
</dbReference>
<dbReference type="CDD" id="cd00088">
    <property type="entry name" value="HPT"/>
    <property type="match status" value="1"/>
</dbReference>
<evidence type="ECO:0000256" key="7">
    <source>
        <dbReference type="ARBA" id="ARBA00022741"/>
    </source>
</evidence>
<sequence>MPSSSTIDARHRHAYGEEAQELLAELEAALLELEDAPTDQPLIDRVFRALHTIKGSGAMFGFDDIAAFTHDVENVFDLVRGGTVAISRELLNLTLQAKDVISDLLAAGLEFRQADLDASQALAAQFRKWLPKPAAAVAARKAGPAAPGTASTLWSIRFAPKAGILFTGANPLCLLDELAAMGAMQAFPYLQGVGRLEDLNPEEVRMRWDIILATTAPLEALQDVFMFVEEDADIAIRAIDYSGDACTIDKKIGEILLERGDVRPQDLQAILAAKKPLGEMLAEAGVVSREQVASALAEQQIVRARREERKAAADAAPAAEKVDAQAASIRVAASKLDFLVDLVGEMVIVQARINQVVQQKRDPILTTLSEELERLCDNLRDATLGIRMLPIGATFSKFRRLVRDLSEELGKEIDLEMRGEETELDKTVIERLGDPLVHLLRNSIDHGIEQPDVREAAGKPRRGSVRLVAEHSGGEVHIHIDDDGQGIDKERVRAKAVERGLISSDAEFTDAEIYACIFQPGFSTASAITNVSGRGVGMDVVKRSIDALRGSIEVTSVPQQGTAITIKLPLTLAIIDGLEIQVGQEFFVIPLTHVEECVELPRKAAARDDSREQIVNLRGEIVPYIRLRKWFTVPGDAPPIEQIVVVRSQGLRVGIVVDTVIGEMQTVIKSLGRVFRDVQGVSGATIKGDGSMALILDIPQLLQVVTAASR</sequence>
<dbReference type="eggNOG" id="COG0643">
    <property type="taxonomic scope" value="Bacteria"/>
</dbReference>
<gene>
    <name evidence="16" type="primary">cheA</name>
    <name evidence="16" type="ORF">DGI_3469</name>
</gene>
<dbReference type="GO" id="GO:0000155">
    <property type="term" value="F:phosphorelay sensor kinase activity"/>
    <property type="evidence" value="ECO:0007669"/>
    <property type="project" value="InterPro"/>
</dbReference>
<dbReference type="InterPro" id="IPR051315">
    <property type="entry name" value="Bact_Chemotaxis_CheA"/>
</dbReference>
<dbReference type="PROSITE" id="PS50894">
    <property type="entry name" value="HPT"/>
    <property type="match status" value="1"/>
</dbReference>
<keyword evidence="4" id="KW-0145">Chemotaxis</keyword>
<dbReference type="InterPro" id="IPR037257">
    <property type="entry name" value="T2SS_E_N_sf"/>
</dbReference>
<dbReference type="Proteomes" id="UP000016587">
    <property type="component" value="Chromosome"/>
</dbReference>
<dbReference type="Pfam" id="PF01584">
    <property type="entry name" value="CheW"/>
    <property type="match status" value="1"/>
</dbReference>
<dbReference type="Pfam" id="PF02895">
    <property type="entry name" value="H-kinase_dim"/>
    <property type="match status" value="1"/>
</dbReference>
<dbReference type="CDD" id="cd00731">
    <property type="entry name" value="CheA_reg"/>
    <property type="match status" value="1"/>
</dbReference>
<dbReference type="InterPro" id="IPR002545">
    <property type="entry name" value="CheW-lke_dom"/>
</dbReference>
<organism evidence="16 17">
    <name type="scientific">Megalodesulfovibrio gigas (strain ATCC 19364 / DSM 1382 / NCIMB 9332 / VKM B-1759)</name>
    <name type="common">Desulfovibrio gigas</name>
    <dbReference type="NCBI Taxonomy" id="1121448"/>
    <lineage>
        <taxon>Bacteria</taxon>
        <taxon>Pseudomonadati</taxon>
        <taxon>Thermodesulfobacteriota</taxon>
        <taxon>Desulfovibrionia</taxon>
        <taxon>Desulfovibrionales</taxon>
        <taxon>Desulfovibrionaceae</taxon>
        <taxon>Megalodesulfovibrio</taxon>
    </lineage>
</organism>
<evidence type="ECO:0000259" key="14">
    <source>
        <dbReference type="PROSITE" id="PS50851"/>
    </source>
</evidence>
<dbReference type="InterPro" id="IPR004358">
    <property type="entry name" value="Sig_transdc_His_kin-like_C"/>
</dbReference>
<dbReference type="EMBL" id="CP006585">
    <property type="protein sequence ID" value="AGW15148.1"/>
    <property type="molecule type" value="Genomic_DNA"/>
</dbReference>
<dbReference type="STRING" id="1121448.DGI_3469"/>
<comment type="catalytic activity">
    <reaction evidence="1">
        <text>ATP + protein L-histidine = ADP + protein N-phospho-L-histidine.</text>
        <dbReference type="EC" id="2.7.13.3"/>
    </reaction>
</comment>
<dbReference type="GO" id="GO:0006935">
    <property type="term" value="P:chemotaxis"/>
    <property type="evidence" value="ECO:0007669"/>
    <property type="project" value="UniProtKB-KW"/>
</dbReference>
<dbReference type="SUPFAM" id="SSF47226">
    <property type="entry name" value="Histidine-containing phosphotransfer domain, HPT domain"/>
    <property type="match status" value="1"/>
</dbReference>
<dbReference type="PATRIC" id="fig|1121448.10.peg.3420"/>
<reference evidence="16 17" key="1">
    <citation type="journal article" date="2013" name="J. Bacteriol.">
        <title>Roles of HynAB and Ech, the only two hydrogenases found in the model sulfate reducer Desulfovibrio gigas.</title>
        <authorList>
            <person name="Morais-Silva F.O."/>
            <person name="Santos C.I."/>
            <person name="Rodrigues R."/>
            <person name="Pereira I.A."/>
            <person name="Rodrigues-Pousada C."/>
        </authorList>
    </citation>
    <scope>NUCLEOTIDE SEQUENCE [LARGE SCALE GENOMIC DNA]</scope>
    <source>
        <strain evidence="17">ATCC 19364 / DSM 1382 / NCIMB 9332 / VKM B-1759</strain>
    </source>
</reference>
<dbReference type="Pfam" id="PF02518">
    <property type="entry name" value="HATPase_c"/>
    <property type="match status" value="1"/>
</dbReference>
<dbReference type="PANTHER" id="PTHR43395">
    <property type="entry name" value="SENSOR HISTIDINE KINASE CHEA"/>
    <property type="match status" value="1"/>
</dbReference>
<feature type="modified residue" description="Phosphohistidine" evidence="12">
    <location>
        <position position="51"/>
    </location>
</feature>
<evidence type="ECO:0000256" key="5">
    <source>
        <dbReference type="ARBA" id="ARBA00022553"/>
    </source>
</evidence>
<evidence type="ECO:0000256" key="9">
    <source>
        <dbReference type="ARBA" id="ARBA00022840"/>
    </source>
</evidence>
<dbReference type="InterPro" id="IPR036641">
    <property type="entry name" value="HPT_dom_sf"/>
</dbReference>
<dbReference type="InterPro" id="IPR004105">
    <property type="entry name" value="CheA-like_dim"/>
</dbReference>
<dbReference type="SUPFAM" id="SSF160246">
    <property type="entry name" value="EspE N-terminal domain-like"/>
    <property type="match status" value="1"/>
</dbReference>
<protein>
    <recommendedName>
        <fullName evidence="3">Chemotaxis protein CheA</fullName>
        <ecNumber evidence="2">2.7.13.3</ecNumber>
    </recommendedName>
</protein>
<dbReference type="Pfam" id="PF01627">
    <property type="entry name" value="Hpt"/>
    <property type="match status" value="1"/>
</dbReference>
<evidence type="ECO:0000259" key="15">
    <source>
        <dbReference type="PROSITE" id="PS50894"/>
    </source>
</evidence>
<evidence type="ECO:0000256" key="4">
    <source>
        <dbReference type="ARBA" id="ARBA00022500"/>
    </source>
</evidence>
<dbReference type="PROSITE" id="PS50109">
    <property type="entry name" value="HIS_KIN"/>
    <property type="match status" value="1"/>
</dbReference>
<dbReference type="InterPro" id="IPR003594">
    <property type="entry name" value="HATPase_dom"/>
</dbReference>
<keyword evidence="8 16" id="KW-0418">Kinase</keyword>
<dbReference type="SMART" id="SM01231">
    <property type="entry name" value="H-kinase_dim"/>
    <property type="match status" value="1"/>
</dbReference>
<dbReference type="KEGG" id="dgg:DGI_3469"/>
<dbReference type="SUPFAM" id="SSF47384">
    <property type="entry name" value="Homodimeric domain of signal transducing histidine kinase"/>
    <property type="match status" value="1"/>
</dbReference>
<keyword evidence="10" id="KW-0902">Two-component regulatory system</keyword>
<name>T2GFS6_MEGG1</name>
<dbReference type="GO" id="GO:0005737">
    <property type="term" value="C:cytoplasm"/>
    <property type="evidence" value="ECO:0007669"/>
    <property type="project" value="InterPro"/>
</dbReference>
<dbReference type="AlphaFoldDB" id="T2GFS6"/>
<evidence type="ECO:0000313" key="17">
    <source>
        <dbReference type="Proteomes" id="UP000016587"/>
    </source>
</evidence>
<proteinExistence type="predicted"/>
<dbReference type="PRINTS" id="PR00344">
    <property type="entry name" value="BCTRLSENSOR"/>
</dbReference>
<dbReference type="SMART" id="SM00260">
    <property type="entry name" value="CheW"/>
    <property type="match status" value="1"/>
</dbReference>
<comment type="function">
    <text evidence="11">Involved in the transmission of sensory signals from the chemoreceptors to the flagellar motors. CheA is autophosphorylated; it can transfer its phosphate group to either CheB or CheY.</text>
</comment>
<evidence type="ECO:0000256" key="2">
    <source>
        <dbReference type="ARBA" id="ARBA00012438"/>
    </source>
</evidence>
<evidence type="ECO:0000256" key="10">
    <source>
        <dbReference type="ARBA" id="ARBA00023012"/>
    </source>
</evidence>
<dbReference type="PROSITE" id="PS50851">
    <property type="entry name" value="CHEW"/>
    <property type="match status" value="1"/>
</dbReference>
<dbReference type="InterPro" id="IPR036097">
    <property type="entry name" value="HisK_dim/P_sf"/>
</dbReference>
<dbReference type="SMART" id="SM00073">
    <property type="entry name" value="HPT"/>
    <property type="match status" value="1"/>
</dbReference>
<dbReference type="CDD" id="cd16916">
    <property type="entry name" value="HATPase_CheA-like"/>
    <property type="match status" value="1"/>
</dbReference>
<evidence type="ECO:0000313" key="16">
    <source>
        <dbReference type="EMBL" id="AGW15148.1"/>
    </source>
</evidence>
<dbReference type="InterPro" id="IPR036890">
    <property type="entry name" value="HATPase_C_sf"/>
</dbReference>
<evidence type="ECO:0000256" key="8">
    <source>
        <dbReference type="ARBA" id="ARBA00022777"/>
    </source>
</evidence>
<dbReference type="Gene3D" id="3.30.565.10">
    <property type="entry name" value="Histidine kinase-like ATPase, C-terminal domain"/>
    <property type="match status" value="1"/>
</dbReference>
<dbReference type="Gene3D" id="1.10.287.560">
    <property type="entry name" value="Histidine kinase CheA-like, homodimeric domain"/>
    <property type="match status" value="1"/>
</dbReference>
<keyword evidence="5 12" id="KW-0597">Phosphoprotein</keyword>
<dbReference type="SUPFAM" id="SSF50341">
    <property type="entry name" value="CheW-like"/>
    <property type="match status" value="1"/>
</dbReference>
<keyword evidence="17" id="KW-1185">Reference proteome</keyword>
<evidence type="ECO:0000256" key="6">
    <source>
        <dbReference type="ARBA" id="ARBA00022679"/>
    </source>
</evidence>
<accession>T2GFS6</accession>
<feature type="domain" description="CheW-like" evidence="14">
    <location>
        <begin position="574"/>
        <end position="707"/>
    </location>
</feature>
<dbReference type="EC" id="2.7.13.3" evidence="2"/>
<dbReference type="InterPro" id="IPR005467">
    <property type="entry name" value="His_kinase_dom"/>
</dbReference>
<dbReference type="SMART" id="SM00387">
    <property type="entry name" value="HATPase_c"/>
    <property type="match status" value="1"/>
</dbReference>
<dbReference type="HOGENOM" id="CLU_000650_3_6_7"/>
<reference evidence="17" key="2">
    <citation type="submission" date="2013-07" db="EMBL/GenBank/DDBJ databases">
        <authorList>
            <person name="Morais-Silva F.O."/>
            <person name="Rezende A.M."/>
            <person name="Pimentel C."/>
            <person name="Resende D.M."/>
            <person name="Santos C.I."/>
            <person name="Clemente C."/>
            <person name="de Oliveira L.M."/>
            <person name="da Silva S.M."/>
            <person name="Costa D.A."/>
            <person name="Varela-Raposo A."/>
            <person name="Horacio E.C.A."/>
            <person name="Matos M."/>
            <person name="Flores O."/>
            <person name="Ruiz J.C."/>
            <person name="Rodrigues-Pousada C."/>
        </authorList>
    </citation>
    <scope>NUCLEOTIDE SEQUENCE [LARGE SCALE GENOMIC DNA]</scope>
    <source>
        <strain evidence="17">ATCC 19364 / DSM 1382 / NCIMB 9332 / VKM B-1759</strain>
    </source>
</reference>
<dbReference type="FunFam" id="3.30.565.10:FF:000016">
    <property type="entry name" value="Chemotaxis protein CheA, putative"/>
    <property type="match status" value="1"/>
</dbReference>
<feature type="domain" description="Histidine kinase" evidence="13">
    <location>
        <begin position="324"/>
        <end position="572"/>
    </location>
</feature>
<dbReference type="SUPFAM" id="SSF55874">
    <property type="entry name" value="ATPase domain of HSP90 chaperone/DNA topoisomerase II/histidine kinase"/>
    <property type="match status" value="1"/>
</dbReference>
<dbReference type="InterPro" id="IPR037006">
    <property type="entry name" value="CheA-like_homodim_sf"/>
</dbReference>
<dbReference type="PANTHER" id="PTHR43395:SF10">
    <property type="entry name" value="CHEMOTAXIS PROTEIN CHEA"/>
    <property type="match status" value="1"/>
</dbReference>
<feature type="domain" description="HPt" evidence="15">
    <location>
        <begin position="4"/>
        <end position="108"/>
    </location>
</feature>
<keyword evidence="9" id="KW-0067">ATP-binding</keyword>
<evidence type="ECO:0000256" key="1">
    <source>
        <dbReference type="ARBA" id="ARBA00000085"/>
    </source>
</evidence>
<keyword evidence="7" id="KW-0547">Nucleotide-binding</keyword>
<dbReference type="InterPro" id="IPR036061">
    <property type="entry name" value="CheW-like_dom_sf"/>
</dbReference>